<keyword evidence="1" id="KW-0812">Transmembrane</keyword>
<dbReference type="PANTHER" id="PTHR31963">
    <property type="entry name" value="RAS GUANINE NUCLEOTIDE EXCHANGE FACTOR K"/>
    <property type="match status" value="1"/>
</dbReference>
<accession>A0A426YFN3</accession>
<dbReference type="Pfam" id="PF12056">
    <property type="entry name" value="DUF3537"/>
    <property type="match status" value="1"/>
</dbReference>
<gene>
    <name evidence="2" type="ORF">B296_00032437</name>
</gene>
<protein>
    <submittedName>
        <fullName evidence="2">Uncharacterized protein</fullName>
    </submittedName>
</protein>
<keyword evidence="1" id="KW-1133">Transmembrane helix</keyword>
<dbReference type="InterPro" id="IPR021924">
    <property type="entry name" value="DUF3537"/>
</dbReference>
<dbReference type="PANTHER" id="PTHR31963:SF29">
    <property type="entry name" value="OS02G0566400 PROTEIN"/>
    <property type="match status" value="1"/>
</dbReference>
<evidence type="ECO:0000313" key="3">
    <source>
        <dbReference type="Proteomes" id="UP000287651"/>
    </source>
</evidence>
<dbReference type="Proteomes" id="UP000287651">
    <property type="component" value="Unassembled WGS sequence"/>
</dbReference>
<reference evidence="2 3" key="1">
    <citation type="journal article" date="2014" name="Agronomy (Basel)">
        <title>A Draft Genome Sequence for Ensete ventricosum, the Drought-Tolerant Tree Against Hunger.</title>
        <authorList>
            <person name="Harrison J."/>
            <person name="Moore K.A."/>
            <person name="Paszkiewicz K."/>
            <person name="Jones T."/>
            <person name="Grant M."/>
            <person name="Ambacheew D."/>
            <person name="Muzemil S."/>
            <person name="Studholme D.J."/>
        </authorList>
    </citation>
    <scope>NUCLEOTIDE SEQUENCE [LARGE SCALE GENOMIC DNA]</scope>
</reference>
<feature type="transmembrane region" description="Helical" evidence="1">
    <location>
        <begin position="40"/>
        <end position="65"/>
    </location>
</feature>
<sequence>MSYKRSFSRADDKLRSFRSCPRWMCVDQSDTRHVMVFWSLFLLQGIFVPTAFHFVVACTSTYHAYYMVVQLSHLRL</sequence>
<proteinExistence type="predicted"/>
<dbReference type="EMBL" id="AMZH03012749">
    <property type="protein sequence ID" value="RRT50470.1"/>
    <property type="molecule type" value="Genomic_DNA"/>
</dbReference>
<dbReference type="AlphaFoldDB" id="A0A426YFN3"/>
<organism evidence="2 3">
    <name type="scientific">Ensete ventricosum</name>
    <name type="common">Abyssinian banana</name>
    <name type="synonym">Musa ensete</name>
    <dbReference type="NCBI Taxonomy" id="4639"/>
    <lineage>
        <taxon>Eukaryota</taxon>
        <taxon>Viridiplantae</taxon>
        <taxon>Streptophyta</taxon>
        <taxon>Embryophyta</taxon>
        <taxon>Tracheophyta</taxon>
        <taxon>Spermatophyta</taxon>
        <taxon>Magnoliopsida</taxon>
        <taxon>Liliopsida</taxon>
        <taxon>Zingiberales</taxon>
        <taxon>Musaceae</taxon>
        <taxon>Ensete</taxon>
    </lineage>
</organism>
<comment type="caution">
    <text evidence="2">The sequence shown here is derived from an EMBL/GenBank/DDBJ whole genome shotgun (WGS) entry which is preliminary data.</text>
</comment>
<keyword evidence="1" id="KW-0472">Membrane</keyword>
<evidence type="ECO:0000256" key="1">
    <source>
        <dbReference type="SAM" id="Phobius"/>
    </source>
</evidence>
<name>A0A426YFN3_ENSVE</name>
<evidence type="ECO:0000313" key="2">
    <source>
        <dbReference type="EMBL" id="RRT50470.1"/>
    </source>
</evidence>